<comment type="caution">
    <text evidence="4">The sequence shown here is derived from an EMBL/GenBank/DDBJ whole genome shotgun (WGS) entry which is preliminary data.</text>
</comment>
<feature type="compositionally biased region" description="Basic and acidic residues" evidence="1">
    <location>
        <begin position="22"/>
        <end position="39"/>
    </location>
</feature>
<gene>
    <name evidence="4" type="ORF">A0J61_04393</name>
</gene>
<feature type="compositionally biased region" description="Acidic residues" evidence="1">
    <location>
        <begin position="196"/>
        <end position="208"/>
    </location>
</feature>
<evidence type="ECO:0000313" key="4">
    <source>
        <dbReference type="EMBL" id="OBZ87562.1"/>
    </source>
</evidence>
<feature type="domain" description="RING-type" evidence="2">
    <location>
        <begin position="353"/>
        <end position="382"/>
    </location>
</feature>
<dbReference type="GO" id="GO:0016567">
    <property type="term" value="P:protein ubiquitination"/>
    <property type="evidence" value="ECO:0007669"/>
    <property type="project" value="TreeGrafter"/>
</dbReference>
<evidence type="ECO:0000256" key="1">
    <source>
        <dbReference type="SAM" id="MobiDB-lite"/>
    </source>
</evidence>
<dbReference type="Pfam" id="PF13923">
    <property type="entry name" value="zf-C3HC4_2"/>
    <property type="match status" value="1"/>
</dbReference>
<feature type="region of interest" description="Disordered" evidence="1">
    <location>
        <begin position="248"/>
        <end position="274"/>
    </location>
</feature>
<dbReference type="PANTHER" id="PTHR13459:SF1">
    <property type="entry name" value="E3 UBIQUITIN-PROTEIN LIGASE RNF220 ISOFORM X1"/>
    <property type="match status" value="1"/>
</dbReference>
<dbReference type="Proteomes" id="UP000093000">
    <property type="component" value="Unassembled WGS sequence"/>
</dbReference>
<keyword evidence="5" id="KW-1185">Reference proteome</keyword>
<feature type="compositionally biased region" description="Low complexity" evidence="1">
    <location>
        <begin position="1"/>
        <end position="14"/>
    </location>
</feature>
<dbReference type="InParanoid" id="A0A1C7NEN0"/>
<sequence>MASPSSYPSSLQSVSKKRPKVSKRELARLEADNNKRTKRDLPQCPICEYRIEPAYWADHYQYELNRLAEPTSEAYANSFSATKGKRGAAVAAKRQLEGKGKKKLSLYEETLEKIQKNRNKRMDRLKQINNKSVLDISTADTTQNDSELALRVQMEEQENSGEVQTCFICNERLCGDSEAINLHIDNCLSNPKSPSENEEQDDDDDSDIYSDTPQASSGWEEYEWAGQRRVRATAMMEGGYGGAGFATASKVEEDNDEDLDVEDDDADEYGESQYTERDVVNNGDDEDTSALRQMVSGSTGQTRQGFEESVSETGWQEHLSKEDKVPSAGRSNLLIDSLKARIHQLESASKSANCLICLEPYKTPLTSIVCWHVHCEQCRATPLPTAFHEG</sequence>
<evidence type="ECO:0000259" key="2">
    <source>
        <dbReference type="Pfam" id="PF13923"/>
    </source>
</evidence>
<dbReference type="GO" id="GO:0061630">
    <property type="term" value="F:ubiquitin protein ligase activity"/>
    <property type="evidence" value="ECO:0007669"/>
    <property type="project" value="TreeGrafter"/>
</dbReference>
<dbReference type="PANTHER" id="PTHR13459">
    <property type="entry name" value="E3 UBIQUITIN-PROTEIN LIGASE RNF220 ISOFORM X1"/>
    <property type="match status" value="1"/>
</dbReference>
<dbReference type="EMBL" id="LUGH01000214">
    <property type="protein sequence ID" value="OBZ87562.1"/>
    <property type="molecule type" value="Genomic_DNA"/>
</dbReference>
<feature type="region of interest" description="Disordered" evidence="1">
    <location>
        <begin position="1"/>
        <end position="39"/>
    </location>
</feature>
<dbReference type="STRING" id="101091.A0A1C7NEN0"/>
<evidence type="ECO:0000259" key="3">
    <source>
        <dbReference type="Pfam" id="PF15926"/>
    </source>
</evidence>
<dbReference type="InterPro" id="IPR013083">
    <property type="entry name" value="Znf_RING/FYVE/PHD"/>
</dbReference>
<reference evidence="4 5" key="1">
    <citation type="submission" date="2016-03" db="EMBL/GenBank/DDBJ databases">
        <title>Choanephora cucurbitarum.</title>
        <authorList>
            <person name="Min B."/>
            <person name="Park H."/>
            <person name="Park J.-H."/>
            <person name="Shin H.-D."/>
            <person name="Choi I.-G."/>
        </authorList>
    </citation>
    <scope>NUCLEOTIDE SEQUENCE [LARGE SCALE GENOMIC DNA]</scope>
    <source>
        <strain evidence="4 5">KUS-F28377</strain>
    </source>
</reference>
<feature type="compositionally biased region" description="Polar residues" evidence="1">
    <location>
        <begin position="295"/>
        <end position="304"/>
    </location>
</feature>
<dbReference type="InterPro" id="IPR031824">
    <property type="entry name" value="RNF220_mid"/>
</dbReference>
<accession>A0A1C7NEN0</accession>
<feature type="compositionally biased region" description="Acidic residues" evidence="1">
    <location>
        <begin position="253"/>
        <end position="270"/>
    </location>
</feature>
<organism evidence="4 5">
    <name type="scientific">Choanephora cucurbitarum</name>
    <dbReference type="NCBI Taxonomy" id="101091"/>
    <lineage>
        <taxon>Eukaryota</taxon>
        <taxon>Fungi</taxon>
        <taxon>Fungi incertae sedis</taxon>
        <taxon>Mucoromycota</taxon>
        <taxon>Mucoromycotina</taxon>
        <taxon>Mucoromycetes</taxon>
        <taxon>Mucorales</taxon>
        <taxon>Mucorineae</taxon>
        <taxon>Choanephoraceae</taxon>
        <taxon>Choanephoroideae</taxon>
        <taxon>Choanephora</taxon>
    </lineage>
</organism>
<dbReference type="Pfam" id="PF15926">
    <property type="entry name" value="RNF220"/>
    <property type="match status" value="1"/>
</dbReference>
<dbReference type="InterPro" id="IPR001841">
    <property type="entry name" value="Znf_RING"/>
</dbReference>
<dbReference type="InterPro" id="IPR052443">
    <property type="entry name" value="E3_ubiq-ligase_RNF220-like"/>
</dbReference>
<name>A0A1C7NEN0_9FUNG</name>
<dbReference type="AlphaFoldDB" id="A0A1C7NEN0"/>
<dbReference type="SUPFAM" id="SSF57850">
    <property type="entry name" value="RING/U-box"/>
    <property type="match status" value="1"/>
</dbReference>
<feature type="domain" description="E3 ubiquitin-protein ligase RNF220 middle" evidence="3">
    <location>
        <begin position="40"/>
        <end position="293"/>
    </location>
</feature>
<proteinExistence type="predicted"/>
<dbReference type="OrthoDB" id="6270329at2759"/>
<evidence type="ECO:0000313" key="5">
    <source>
        <dbReference type="Proteomes" id="UP000093000"/>
    </source>
</evidence>
<dbReference type="Gene3D" id="3.30.40.10">
    <property type="entry name" value="Zinc/RING finger domain, C3HC4 (zinc finger)"/>
    <property type="match status" value="1"/>
</dbReference>
<feature type="region of interest" description="Disordered" evidence="1">
    <location>
        <begin position="295"/>
        <end position="327"/>
    </location>
</feature>
<protein>
    <submittedName>
        <fullName evidence="4">Uncharacterized protein</fullName>
    </submittedName>
</protein>
<feature type="region of interest" description="Disordered" evidence="1">
    <location>
        <begin position="189"/>
        <end position="223"/>
    </location>
</feature>